<dbReference type="Gene3D" id="3.90.660.50">
    <property type="match status" value="1"/>
</dbReference>
<dbReference type="InterPro" id="IPR036188">
    <property type="entry name" value="FAD/NAD-bd_sf"/>
</dbReference>
<evidence type="ECO:0000313" key="2">
    <source>
        <dbReference type="Proteomes" id="UP000830639"/>
    </source>
</evidence>
<dbReference type="PANTHER" id="PTHR42923">
    <property type="entry name" value="PROTOPORPHYRINOGEN OXIDASE"/>
    <property type="match status" value="1"/>
</dbReference>
<name>A0ABY4JJP1_9BACI</name>
<sequence length="434" mass="48177">MNLNQIDGHPKWDVTILGGGIAGLTASIYLAQAGKKVLLLDKASKLGGRGISNTIGDAQLNLGAHALYTNCSEILNEVGVTVSGKLPKLSGSFILGNQSNQMKIIEAFNLFLGNHLKWKEKMEFIRFYRHIRKMDLDEINHISLEEYLNRKITSDRVKNIILAFIRVSTFTSNSEIISAGVAIGQLRSAKVLYINEGWQSIVNDLIKKANQFGVTIQKSTVVSKITGSYPNINLILKNDTRINTSCLLSTINPIDLVKLIDEPISDSFLQKCNQMIPVKAACLDLVMNGLPNPKLNFALGVDQPWYFSNHSTVAKLSNKEGEIVVHLMKYLNSVNETDSAKDEEELEGLLDLLQPGWRDYVISKRYLPKLVVSNDIKKPFHKLDNDLSNSDIGLEGIYVAGDWVGETELLLNASLTSVKNATKLINEKLELQLI</sequence>
<dbReference type="Pfam" id="PF13450">
    <property type="entry name" value="NAD_binding_8"/>
    <property type="match status" value="1"/>
</dbReference>
<dbReference type="RefSeq" id="WP_248267269.1">
    <property type="nucleotide sequence ID" value="NZ_CP096034.1"/>
</dbReference>
<keyword evidence="2" id="KW-1185">Reference proteome</keyword>
<dbReference type="Gene3D" id="3.50.50.60">
    <property type="entry name" value="FAD/NAD(P)-binding domain"/>
    <property type="match status" value="1"/>
</dbReference>
<organism evidence="1 2">
    <name type="scientific">Gottfriedia acidiceleris</name>
    <dbReference type="NCBI Taxonomy" id="371036"/>
    <lineage>
        <taxon>Bacteria</taxon>
        <taxon>Bacillati</taxon>
        <taxon>Bacillota</taxon>
        <taxon>Bacilli</taxon>
        <taxon>Bacillales</taxon>
        <taxon>Bacillaceae</taxon>
        <taxon>Gottfriedia</taxon>
    </lineage>
</organism>
<evidence type="ECO:0000313" key="1">
    <source>
        <dbReference type="EMBL" id="UPM54059.1"/>
    </source>
</evidence>
<protein>
    <submittedName>
        <fullName evidence="1">NAD(P)-binding protein</fullName>
    </submittedName>
</protein>
<gene>
    <name evidence="1" type="ORF">MY490_20325</name>
</gene>
<dbReference type="EMBL" id="CP096034">
    <property type="protein sequence ID" value="UPM54059.1"/>
    <property type="molecule type" value="Genomic_DNA"/>
</dbReference>
<dbReference type="PRINTS" id="PR00469">
    <property type="entry name" value="PNDRDTASEII"/>
</dbReference>
<dbReference type="InterPro" id="IPR050464">
    <property type="entry name" value="Zeta_carotene_desat/Oxidored"/>
</dbReference>
<dbReference type="PANTHER" id="PTHR42923:SF3">
    <property type="entry name" value="PROTOPORPHYRINOGEN OXIDASE"/>
    <property type="match status" value="1"/>
</dbReference>
<accession>A0ABY4JJP1</accession>
<proteinExistence type="predicted"/>
<reference evidence="1 2" key="1">
    <citation type="submission" date="2022-04" db="EMBL/GenBank/DDBJ databases">
        <title>Mechanism of arsenic methylation and mitigation arsenic toxicity by Bacillus sp. LH14 from an Arsenic-Contaminated Paddy Soil.</title>
        <authorList>
            <person name="Wang D."/>
        </authorList>
    </citation>
    <scope>NUCLEOTIDE SEQUENCE [LARGE SCALE GENOMIC DNA]</scope>
    <source>
        <strain evidence="1 2">LH14</strain>
    </source>
</reference>
<dbReference type="Proteomes" id="UP000830639">
    <property type="component" value="Chromosome"/>
</dbReference>
<dbReference type="SUPFAM" id="SSF51905">
    <property type="entry name" value="FAD/NAD(P)-binding domain"/>
    <property type="match status" value="1"/>
</dbReference>